<evidence type="ECO:0000259" key="2">
    <source>
        <dbReference type="Pfam" id="PF12708"/>
    </source>
</evidence>
<dbReference type="AlphaFoldDB" id="A0A502EBI6"/>
<gene>
    <name evidence="3" type="ORF">EAH81_23385</name>
</gene>
<keyword evidence="1" id="KW-0812">Transmembrane</keyword>
<sequence>MSRQKSTLDFTITEKSFFLAFVIFLLSGFYIVINAQSKEITTVYNVRNYGAIGDGKTLDSPAINKAIEEAAKSGGGTVWIPAGTYLSGSIHLQSNINLHLDSGATILGAPQEMNAYDETESYTFGPYQDGAHSYFHNSLIWGENLVNISITGNGLINGGGIIRDDLILNKMNDHDNWKNPTKNNMPALRLGNKTIALKLCKNVLIRDITIVHGGHFGMLLTGCEIMTIDNVTMDTNRDGIDIDCCRNTTVSNCRINSPGDDGICLKSTFALGEFRLTENITITNCQVSGFQEGTLLDGTMKPRPNASGRIKLGTESSGGFRNIAISNCTFRSCRGLALESVDGGILENITISNITMIDLYHYAIYIATGNRNRSPNVKTNSRMKNVLISNVIATGVDMMSGIQIIGLPEQPIDGLRLENIRLTSKGGGTLEDAAIKPRELGDGYPEPYKIGTLPAYGIFARHVKNLELANINTQFETTDKRPAAMFSDIQGLYLDNLKLQVAKGIKTAVFADDVATITTQNSPGIDKNQLLENSKKQKK</sequence>
<evidence type="ECO:0000256" key="1">
    <source>
        <dbReference type="SAM" id="Phobius"/>
    </source>
</evidence>
<keyword evidence="3" id="KW-0378">Hydrolase</keyword>
<evidence type="ECO:0000313" key="4">
    <source>
        <dbReference type="Proteomes" id="UP000319700"/>
    </source>
</evidence>
<dbReference type="Gene3D" id="2.160.20.10">
    <property type="entry name" value="Single-stranded right-handed beta-helix, Pectin lyase-like"/>
    <property type="match status" value="1"/>
</dbReference>
<comment type="caution">
    <text evidence="3">The sequence shown here is derived from an EMBL/GenBank/DDBJ whole genome shotgun (WGS) entry which is preliminary data.</text>
</comment>
<dbReference type="EMBL" id="RCZH01000020">
    <property type="protein sequence ID" value="TPG33896.1"/>
    <property type="molecule type" value="Genomic_DNA"/>
</dbReference>
<dbReference type="GO" id="GO:0016787">
    <property type="term" value="F:hydrolase activity"/>
    <property type="evidence" value="ECO:0007669"/>
    <property type="project" value="UniProtKB-KW"/>
</dbReference>
<proteinExistence type="predicted"/>
<name>A0A502EBI6_9FLAO</name>
<evidence type="ECO:0000313" key="3">
    <source>
        <dbReference type="EMBL" id="TPG33896.1"/>
    </source>
</evidence>
<organism evidence="3 4">
    <name type="scientific">Flavobacterium pectinovorum</name>
    <dbReference type="NCBI Taxonomy" id="29533"/>
    <lineage>
        <taxon>Bacteria</taxon>
        <taxon>Pseudomonadati</taxon>
        <taxon>Bacteroidota</taxon>
        <taxon>Flavobacteriia</taxon>
        <taxon>Flavobacteriales</taxon>
        <taxon>Flavobacteriaceae</taxon>
        <taxon>Flavobacterium</taxon>
    </lineage>
</organism>
<dbReference type="PANTHER" id="PTHR31339">
    <property type="entry name" value="PECTIN LYASE-RELATED"/>
    <property type="match status" value="1"/>
</dbReference>
<dbReference type="InterPro" id="IPR024535">
    <property type="entry name" value="RHGA/B-epi-like_pectate_lyase"/>
</dbReference>
<dbReference type="Pfam" id="PF12708">
    <property type="entry name" value="Pect-lyase_RHGA_epim"/>
    <property type="match status" value="1"/>
</dbReference>
<dbReference type="PANTHER" id="PTHR31339:SF9">
    <property type="entry name" value="PLASMIN AND FIBRONECTIN-BINDING PROTEIN A"/>
    <property type="match status" value="1"/>
</dbReference>
<dbReference type="RefSeq" id="WP_140511348.1">
    <property type="nucleotide sequence ID" value="NZ_RCZH01000020.1"/>
</dbReference>
<dbReference type="InterPro" id="IPR011050">
    <property type="entry name" value="Pectin_lyase_fold/virulence"/>
</dbReference>
<feature type="transmembrane region" description="Helical" evidence="1">
    <location>
        <begin position="12"/>
        <end position="33"/>
    </location>
</feature>
<dbReference type="Proteomes" id="UP000319700">
    <property type="component" value="Unassembled WGS sequence"/>
</dbReference>
<keyword evidence="1" id="KW-1133">Transmembrane helix</keyword>
<keyword evidence="1" id="KW-0472">Membrane</keyword>
<dbReference type="InterPro" id="IPR012334">
    <property type="entry name" value="Pectin_lyas_fold"/>
</dbReference>
<feature type="domain" description="Rhamnogalacturonase A/B/Epimerase-like pectate lyase" evidence="2">
    <location>
        <begin position="44"/>
        <end position="260"/>
    </location>
</feature>
<protein>
    <submittedName>
        <fullName evidence="3">Glycoside hydrolase family 28 protein</fullName>
    </submittedName>
</protein>
<dbReference type="InterPro" id="IPR051801">
    <property type="entry name" value="GH28_Enzymes"/>
</dbReference>
<keyword evidence="4" id="KW-1185">Reference proteome</keyword>
<dbReference type="OrthoDB" id="9795222at2"/>
<reference evidence="3 4" key="1">
    <citation type="journal article" date="2019" name="Environ. Microbiol.">
        <title>Species interactions and distinct microbial communities in high Arctic permafrost affected cryosols are associated with the CH4 and CO2 gas fluxes.</title>
        <authorList>
            <person name="Altshuler I."/>
            <person name="Hamel J."/>
            <person name="Turney S."/>
            <person name="Magnuson E."/>
            <person name="Levesque R."/>
            <person name="Greer C."/>
            <person name="Whyte L.G."/>
        </authorList>
    </citation>
    <scope>NUCLEOTIDE SEQUENCE [LARGE SCALE GENOMIC DNA]</scope>
    <source>
        <strain evidence="3 4">42</strain>
    </source>
</reference>
<dbReference type="SUPFAM" id="SSF51126">
    <property type="entry name" value="Pectin lyase-like"/>
    <property type="match status" value="1"/>
</dbReference>
<dbReference type="SMART" id="SM00710">
    <property type="entry name" value="PbH1"/>
    <property type="match status" value="7"/>
</dbReference>
<dbReference type="InterPro" id="IPR006626">
    <property type="entry name" value="PbH1"/>
</dbReference>
<accession>A0A502EBI6</accession>